<feature type="domain" description="FAD dependent oxidoreductase" evidence="3">
    <location>
        <begin position="23"/>
        <end position="345"/>
    </location>
</feature>
<evidence type="ECO:0000256" key="1">
    <source>
        <dbReference type="ARBA" id="ARBA00023002"/>
    </source>
</evidence>
<dbReference type="RefSeq" id="WP_349267200.1">
    <property type="nucleotide sequence ID" value="NZ_FOMI01000004.1"/>
</dbReference>
<dbReference type="GO" id="GO:0016491">
    <property type="term" value="F:oxidoreductase activity"/>
    <property type="evidence" value="ECO:0007669"/>
    <property type="project" value="UniProtKB-KW"/>
</dbReference>
<dbReference type="EMBL" id="FOMI01000004">
    <property type="protein sequence ID" value="SFD12445.1"/>
    <property type="molecule type" value="Genomic_DNA"/>
</dbReference>
<keyword evidence="2" id="KW-1133">Transmembrane helix</keyword>
<reference evidence="5" key="1">
    <citation type="submission" date="2016-10" db="EMBL/GenBank/DDBJ databases">
        <authorList>
            <person name="Varghese N."/>
            <person name="Submissions S."/>
        </authorList>
    </citation>
    <scope>NUCLEOTIDE SEQUENCE [LARGE SCALE GENOMIC DNA]</scope>
    <source>
        <strain evidence="5">DSM 25730</strain>
    </source>
</reference>
<proteinExistence type="predicted"/>
<evidence type="ECO:0000313" key="5">
    <source>
        <dbReference type="Proteomes" id="UP000199439"/>
    </source>
</evidence>
<keyword evidence="5" id="KW-1185">Reference proteome</keyword>
<dbReference type="InterPro" id="IPR036188">
    <property type="entry name" value="FAD/NAD-bd_sf"/>
</dbReference>
<keyword evidence="1" id="KW-0560">Oxidoreductase</keyword>
<dbReference type="STRING" id="870482.SAMN04487987_104168"/>
<accession>A0A1I1PRR5</accession>
<sequence length="366" mass="41135">MAKPYLVYFLNILTILAANMEVDYIIVGIGIAGISFCEQLRANGKSFVVFDDGSQQSSTVAGGLYNPVVLKRFTSVWKSTEQLDVALPMYARIEERLHVKLDYKIPVYRKFASLEEQNDWFSASDKPLLTRYLSTNIIKNTNKAIDAPFGFGKVLETGRIDVNTMIKAYKAELIATNSLIESAFNYDNLYINDAALGYKDITSKHIVFAEGSGIRLNPFFNTLPLNPAKGELLTIQAPNLNIDFVLKAGVFLIPLSDDLYIVGATYEWKDLTYKTTIKAKEALLEKLDKLINCPYKVVQQVAGIRPTVKDRRPLVGSHTIHHNMYILNGLGTRGVMIGPYVAKQLYGFIEENKPLDNEIDIKRFNL</sequence>
<dbReference type="SUPFAM" id="SSF51971">
    <property type="entry name" value="Nucleotide-binding domain"/>
    <property type="match status" value="1"/>
</dbReference>
<dbReference type="Gene3D" id="3.50.50.60">
    <property type="entry name" value="FAD/NAD(P)-binding domain"/>
    <property type="match status" value="1"/>
</dbReference>
<dbReference type="InterPro" id="IPR006076">
    <property type="entry name" value="FAD-dep_OxRdtase"/>
</dbReference>
<dbReference type="GO" id="GO:0005737">
    <property type="term" value="C:cytoplasm"/>
    <property type="evidence" value="ECO:0007669"/>
    <property type="project" value="TreeGrafter"/>
</dbReference>
<dbReference type="Pfam" id="PF01266">
    <property type="entry name" value="DAO"/>
    <property type="match status" value="1"/>
</dbReference>
<dbReference type="Proteomes" id="UP000199439">
    <property type="component" value="Unassembled WGS sequence"/>
</dbReference>
<dbReference type="PANTHER" id="PTHR13847">
    <property type="entry name" value="SARCOSINE DEHYDROGENASE-RELATED"/>
    <property type="match status" value="1"/>
</dbReference>
<feature type="transmembrane region" description="Helical" evidence="2">
    <location>
        <begin position="6"/>
        <end position="37"/>
    </location>
</feature>
<evidence type="ECO:0000313" key="4">
    <source>
        <dbReference type="EMBL" id="SFD12445.1"/>
    </source>
</evidence>
<organism evidence="4 5">
    <name type="scientific">Algibacter pectinivorans</name>
    <dbReference type="NCBI Taxonomy" id="870482"/>
    <lineage>
        <taxon>Bacteria</taxon>
        <taxon>Pseudomonadati</taxon>
        <taxon>Bacteroidota</taxon>
        <taxon>Flavobacteriia</taxon>
        <taxon>Flavobacteriales</taxon>
        <taxon>Flavobacteriaceae</taxon>
        <taxon>Algibacter</taxon>
    </lineage>
</organism>
<name>A0A1I1PRR5_9FLAO</name>
<dbReference type="Gene3D" id="3.30.9.10">
    <property type="entry name" value="D-Amino Acid Oxidase, subunit A, domain 2"/>
    <property type="match status" value="1"/>
</dbReference>
<dbReference type="SUPFAM" id="SSF54373">
    <property type="entry name" value="FAD-linked reductases, C-terminal domain"/>
    <property type="match status" value="1"/>
</dbReference>
<dbReference type="PANTHER" id="PTHR13847:SF289">
    <property type="entry name" value="GLYCINE OXIDASE"/>
    <property type="match status" value="1"/>
</dbReference>
<dbReference type="AlphaFoldDB" id="A0A1I1PRR5"/>
<evidence type="ECO:0000259" key="3">
    <source>
        <dbReference type="Pfam" id="PF01266"/>
    </source>
</evidence>
<keyword evidence="2" id="KW-0472">Membrane</keyword>
<protein>
    <submittedName>
        <fullName evidence="4">Glycine/D-amino acid oxidase</fullName>
    </submittedName>
</protein>
<keyword evidence="2" id="KW-0812">Transmembrane</keyword>
<evidence type="ECO:0000256" key="2">
    <source>
        <dbReference type="SAM" id="Phobius"/>
    </source>
</evidence>
<gene>
    <name evidence="4" type="ORF">SAMN04487987_104168</name>
</gene>